<dbReference type="InterPro" id="IPR005580">
    <property type="entry name" value="DbpA/CsdA_RNA-bd_dom"/>
</dbReference>
<dbReference type="InterPro" id="IPR044742">
    <property type="entry name" value="DEAD/DEAH_RhlB"/>
</dbReference>
<keyword evidence="2 6" id="KW-0378">Hydrolase</keyword>
<dbReference type="Pfam" id="PF00270">
    <property type="entry name" value="DEAD"/>
    <property type="match status" value="1"/>
</dbReference>
<feature type="domain" description="Helicase C-terminal" evidence="8">
    <location>
        <begin position="229"/>
        <end position="374"/>
    </location>
</feature>
<dbReference type="Pfam" id="PF00271">
    <property type="entry name" value="Helicase_C"/>
    <property type="match status" value="1"/>
</dbReference>
<keyword evidence="1 6" id="KW-0547">Nucleotide-binding</keyword>
<dbReference type="PANTHER" id="PTHR47963">
    <property type="entry name" value="DEAD-BOX ATP-DEPENDENT RNA HELICASE 47, MITOCHONDRIAL"/>
    <property type="match status" value="1"/>
</dbReference>
<protein>
    <submittedName>
        <fullName evidence="10">DEAD/DEAH box helicase</fullName>
    </submittedName>
</protein>
<dbReference type="InterPro" id="IPR000629">
    <property type="entry name" value="RNA-helicase_DEAD-box_CS"/>
</dbReference>
<dbReference type="CDD" id="cd00268">
    <property type="entry name" value="DEADc"/>
    <property type="match status" value="1"/>
</dbReference>
<dbReference type="InterPro" id="IPR001650">
    <property type="entry name" value="Helicase_C-like"/>
</dbReference>
<dbReference type="GO" id="GO:0005524">
    <property type="term" value="F:ATP binding"/>
    <property type="evidence" value="ECO:0007669"/>
    <property type="project" value="UniProtKB-KW"/>
</dbReference>
<keyword evidence="4 6" id="KW-0067">ATP-binding</keyword>
<evidence type="ECO:0000256" key="6">
    <source>
        <dbReference type="RuleBase" id="RU000492"/>
    </source>
</evidence>
<reference evidence="10" key="1">
    <citation type="submission" date="2021-03" db="EMBL/GenBank/DDBJ databases">
        <title>Alkalibacter marinus sp. nov., isolated from tidal flat sediment.</title>
        <authorList>
            <person name="Namirimu T."/>
            <person name="Yang J.-A."/>
            <person name="Yang S.-H."/>
            <person name="Kim Y.-J."/>
            <person name="Kwon K.K."/>
        </authorList>
    </citation>
    <scope>NUCLEOTIDE SEQUENCE</scope>
    <source>
        <strain evidence="10">ES005</strain>
    </source>
</reference>
<accession>A0A974XG12</accession>
<evidence type="ECO:0000259" key="7">
    <source>
        <dbReference type="PROSITE" id="PS51192"/>
    </source>
</evidence>
<proteinExistence type="inferred from homology"/>
<dbReference type="GO" id="GO:0016787">
    <property type="term" value="F:hydrolase activity"/>
    <property type="evidence" value="ECO:0007669"/>
    <property type="project" value="UniProtKB-KW"/>
</dbReference>
<dbReference type="Gene3D" id="3.30.70.330">
    <property type="match status" value="1"/>
</dbReference>
<dbReference type="PROSITE" id="PS51194">
    <property type="entry name" value="HELICASE_CTER"/>
    <property type="match status" value="1"/>
</dbReference>
<dbReference type="GO" id="GO:0005840">
    <property type="term" value="C:ribosome"/>
    <property type="evidence" value="ECO:0007669"/>
    <property type="project" value="TreeGrafter"/>
</dbReference>
<dbReference type="InterPro" id="IPR050547">
    <property type="entry name" value="DEAD_box_RNA_helicases"/>
</dbReference>
<dbReference type="GO" id="GO:0005829">
    <property type="term" value="C:cytosol"/>
    <property type="evidence" value="ECO:0007669"/>
    <property type="project" value="TreeGrafter"/>
</dbReference>
<keyword evidence="3 6" id="KW-0347">Helicase</keyword>
<evidence type="ECO:0000313" key="10">
    <source>
        <dbReference type="EMBL" id="QSX09133.1"/>
    </source>
</evidence>
<dbReference type="PROSITE" id="PS51195">
    <property type="entry name" value="Q_MOTIF"/>
    <property type="match status" value="1"/>
</dbReference>
<dbReference type="GO" id="GO:0033592">
    <property type="term" value="F:RNA strand annealing activity"/>
    <property type="evidence" value="ECO:0007669"/>
    <property type="project" value="TreeGrafter"/>
</dbReference>
<dbReference type="SMART" id="SM00490">
    <property type="entry name" value="HELICc"/>
    <property type="match status" value="1"/>
</dbReference>
<sequence length="475" mass="53752">MKFTQLHLEPAIVDALELMNYKDATAVQEQVIPLLLQGERVLARAQTGSGKTAAFAIPLCQMLDIEERDPQVLILAPTRELALQIKQETANIGKFRKVRVSAVYGRHPVHLQQQELRQRVHVVVGTPGRVLDLIQKGILQTQRIRQVVLDEADEMLSMGFIDQVDEILSLLPKEKKIHLFSATMPPPVLELYKHYATDHKMVEMTSTSRVEDRILHQVIYSENAAKEQIVHQILYKDKAGSSILFCNTRDDVEVLATFLEKRRYRLGVLHGGLSQRERFRIMNQFKKGEIPLLVATNVAARGIDVEDVTHVINYQVPYEKESLVHRIGRTGRMDKTGLAITLVGPAEVARWKTFQEELELDVTQRIHVEDLDIPEHARVGTMTQRSPKLDKSRHIRQAVGRIRINGGKKIKIRPVDVMGAIGSIPQMAVEDIGIIDIQATCTYVEIFNGKAPMVAKELSKRTIKGRNLSVKLLQK</sequence>
<dbReference type="InterPro" id="IPR014001">
    <property type="entry name" value="Helicase_ATP-bd"/>
</dbReference>
<dbReference type="EMBL" id="CP071444">
    <property type="protein sequence ID" value="QSX09133.1"/>
    <property type="molecule type" value="Genomic_DNA"/>
</dbReference>
<feature type="domain" description="DEAD-box RNA helicase Q" evidence="9">
    <location>
        <begin position="1"/>
        <end position="29"/>
    </location>
</feature>
<dbReference type="Proteomes" id="UP000663499">
    <property type="component" value="Chromosome"/>
</dbReference>
<evidence type="ECO:0000256" key="1">
    <source>
        <dbReference type="ARBA" id="ARBA00022741"/>
    </source>
</evidence>
<feature type="short sequence motif" description="Q motif" evidence="5">
    <location>
        <begin position="1"/>
        <end position="29"/>
    </location>
</feature>
<dbReference type="GO" id="GO:0003724">
    <property type="term" value="F:RNA helicase activity"/>
    <property type="evidence" value="ECO:0007669"/>
    <property type="project" value="InterPro"/>
</dbReference>
<evidence type="ECO:0000256" key="3">
    <source>
        <dbReference type="ARBA" id="ARBA00022806"/>
    </source>
</evidence>
<evidence type="ECO:0000259" key="8">
    <source>
        <dbReference type="PROSITE" id="PS51194"/>
    </source>
</evidence>
<dbReference type="KEGG" id="alka:J0B03_03430"/>
<keyword evidence="11" id="KW-1185">Reference proteome</keyword>
<name>A0A974XG12_9FIRM</name>
<dbReference type="RefSeq" id="WP_207300472.1">
    <property type="nucleotide sequence ID" value="NZ_CP071444.1"/>
</dbReference>
<evidence type="ECO:0000256" key="5">
    <source>
        <dbReference type="PROSITE-ProRule" id="PRU00552"/>
    </source>
</evidence>
<dbReference type="PROSITE" id="PS00039">
    <property type="entry name" value="DEAD_ATP_HELICASE"/>
    <property type="match status" value="1"/>
</dbReference>
<dbReference type="Gene3D" id="3.40.50.300">
    <property type="entry name" value="P-loop containing nucleotide triphosphate hydrolases"/>
    <property type="match status" value="2"/>
</dbReference>
<evidence type="ECO:0000256" key="2">
    <source>
        <dbReference type="ARBA" id="ARBA00022801"/>
    </source>
</evidence>
<dbReference type="AlphaFoldDB" id="A0A974XG12"/>
<dbReference type="InterPro" id="IPR011545">
    <property type="entry name" value="DEAD/DEAH_box_helicase_dom"/>
</dbReference>
<feature type="domain" description="Helicase ATP-binding" evidence="7">
    <location>
        <begin position="32"/>
        <end position="202"/>
    </location>
</feature>
<dbReference type="PROSITE" id="PS51192">
    <property type="entry name" value="HELICASE_ATP_BIND_1"/>
    <property type="match status" value="1"/>
</dbReference>
<organism evidence="10 11">
    <name type="scientific">Alkalibacter rhizosphaerae</name>
    <dbReference type="NCBI Taxonomy" id="2815577"/>
    <lineage>
        <taxon>Bacteria</taxon>
        <taxon>Bacillati</taxon>
        <taxon>Bacillota</taxon>
        <taxon>Clostridia</taxon>
        <taxon>Eubacteriales</taxon>
        <taxon>Eubacteriaceae</taxon>
        <taxon>Alkalibacter</taxon>
    </lineage>
</organism>
<evidence type="ECO:0000256" key="4">
    <source>
        <dbReference type="ARBA" id="ARBA00022840"/>
    </source>
</evidence>
<evidence type="ECO:0000259" key="9">
    <source>
        <dbReference type="PROSITE" id="PS51195"/>
    </source>
</evidence>
<dbReference type="CDD" id="cd18787">
    <property type="entry name" value="SF2_C_DEAD"/>
    <property type="match status" value="1"/>
</dbReference>
<dbReference type="InterPro" id="IPR027417">
    <property type="entry name" value="P-loop_NTPase"/>
</dbReference>
<dbReference type="SUPFAM" id="SSF52540">
    <property type="entry name" value="P-loop containing nucleoside triphosphate hydrolases"/>
    <property type="match status" value="1"/>
</dbReference>
<dbReference type="InterPro" id="IPR014014">
    <property type="entry name" value="RNA_helicase_DEAD_Q_motif"/>
</dbReference>
<comment type="similarity">
    <text evidence="6">Belongs to the DEAD box helicase family.</text>
</comment>
<dbReference type="PANTHER" id="PTHR47963:SF2">
    <property type="entry name" value="ATP-DEPENDENT RNA HELICASE DBPA"/>
    <property type="match status" value="1"/>
</dbReference>
<evidence type="ECO:0000313" key="11">
    <source>
        <dbReference type="Proteomes" id="UP000663499"/>
    </source>
</evidence>
<dbReference type="Pfam" id="PF03880">
    <property type="entry name" value="DbpA"/>
    <property type="match status" value="1"/>
</dbReference>
<gene>
    <name evidence="10" type="ORF">J0B03_03430</name>
</gene>
<dbReference type="GO" id="GO:0009409">
    <property type="term" value="P:response to cold"/>
    <property type="evidence" value="ECO:0007669"/>
    <property type="project" value="TreeGrafter"/>
</dbReference>
<dbReference type="SMART" id="SM00487">
    <property type="entry name" value="DEXDc"/>
    <property type="match status" value="1"/>
</dbReference>
<dbReference type="InterPro" id="IPR012677">
    <property type="entry name" value="Nucleotide-bd_a/b_plait_sf"/>
</dbReference>